<comment type="caution">
    <text evidence="1">The sequence shown here is derived from an EMBL/GenBank/DDBJ whole genome shotgun (WGS) entry which is preliminary data.</text>
</comment>
<accession>A0ACC1N397</accession>
<dbReference type="EMBL" id="JANJQO010000983">
    <property type="protein sequence ID" value="KAJ2973384.1"/>
    <property type="molecule type" value="Genomic_DNA"/>
</dbReference>
<protein>
    <submittedName>
        <fullName evidence="1">Uncharacterized protein</fullName>
    </submittedName>
</protein>
<sequence>MDLTPVPNPSAPYWLSEPHKLASFCSSATVPEQVDIAIIGTGIAGVLTAYHILKSYNGEKSPSVMLLDARDACSGATGRNGGHIKTKLDSLKSWYEAHGPEAAAELVRWAEAQRHALQAIAEEENIDCEFQVRRSFDIFFDEAHAAELKAWLAARKEDGVSWLKDTQWVEGPHLDRITGTSVTISTSKGDVRAAKVVYAANGYVAGQLPQYRGIIVPIIGQNARIIPNEATRQRVPSVGTTYNFHYTGDWADYLNPRPDGAVIHGGGGRSFRKDGADRSGTWFNTVDDSALISDTVAKDFQTFDQEHFYGWQDSETRVGSTWTGVMGVTTDGLPHVGRVPGTDNQWILAGFNGGGMVLIPTMTQGIAKMVLDGSQLEDTSIPLLFKTTTARLSNVFPGVTGT</sequence>
<gene>
    <name evidence="1" type="ORF">NQ176_g6644</name>
</gene>
<reference evidence="1" key="1">
    <citation type="submission" date="2022-08" db="EMBL/GenBank/DDBJ databases">
        <title>Genome Sequence of Lecanicillium fungicola.</title>
        <authorList>
            <person name="Buettner E."/>
        </authorList>
    </citation>
    <scope>NUCLEOTIDE SEQUENCE</scope>
    <source>
        <strain evidence="1">Babe33</strain>
    </source>
</reference>
<keyword evidence="2" id="KW-1185">Reference proteome</keyword>
<name>A0ACC1N397_9HYPO</name>
<dbReference type="Proteomes" id="UP001143910">
    <property type="component" value="Unassembled WGS sequence"/>
</dbReference>
<proteinExistence type="predicted"/>
<evidence type="ECO:0000313" key="2">
    <source>
        <dbReference type="Proteomes" id="UP001143910"/>
    </source>
</evidence>
<organism evidence="1 2">
    <name type="scientific">Zarea fungicola</name>
    <dbReference type="NCBI Taxonomy" id="93591"/>
    <lineage>
        <taxon>Eukaryota</taxon>
        <taxon>Fungi</taxon>
        <taxon>Dikarya</taxon>
        <taxon>Ascomycota</taxon>
        <taxon>Pezizomycotina</taxon>
        <taxon>Sordariomycetes</taxon>
        <taxon>Hypocreomycetidae</taxon>
        <taxon>Hypocreales</taxon>
        <taxon>Cordycipitaceae</taxon>
        <taxon>Zarea</taxon>
    </lineage>
</organism>
<evidence type="ECO:0000313" key="1">
    <source>
        <dbReference type="EMBL" id="KAJ2973384.1"/>
    </source>
</evidence>